<evidence type="ECO:0000313" key="4">
    <source>
        <dbReference type="Proteomes" id="UP000680815"/>
    </source>
</evidence>
<proteinExistence type="predicted"/>
<organism evidence="3 4">
    <name type="scientific">Roseomonas nitratireducens</name>
    <dbReference type="NCBI Taxonomy" id="2820810"/>
    <lineage>
        <taxon>Bacteria</taxon>
        <taxon>Pseudomonadati</taxon>
        <taxon>Pseudomonadota</taxon>
        <taxon>Alphaproteobacteria</taxon>
        <taxon>Acetobacterales</taxon>
        <taxon>Roseomonadaceae</taxon>
        <taxon>Roseomonas</taxon>
    </lineage>
</organism>
<keyword evidence="4" id="KW-1185">Reference proteome</keyword>
<keyword evidence="1" id="KW-0812">Transmembrane</keyword>
<gene>
    <name evidence="3" type="ORF">J5Y09_17190</name>
</gene>
<keyword evidence="1" id="KW-0472">Membrane</keyword>
<evidence type="ECO:0000256" key="1">
    <source>
        <dbReference type="SAM" id="Phobius"/>
    </source>
</evidence>
<feature type="transmembrane region" description="Helical" evidence="1">
    <location>
        <begin position="21"/>
        <end position="44"/>
    </location>
</feature>
<dbReference type="EMBL" id="JAGIYZ010000017">
    <property type="protein sequence ID" value="MBP0465665.1"/>
    <property type="molecule type" value="Genomic_DNA"/>
</dbReference>
<dbReference type="Proteomes" id="UP000680815">
    <property type="component" value="Unassembled WGS sequence"/>
</dbReference>
<reference evidence="3 4" key="1">
    <citation type="submission" date="2021-03" db="EMBL/GenBank/DDBJ databases">
        <authorList>
            <person name="So Y."/>
        </authorList>
    </citation>
    <scope>NUCLEOTIDE SEQUENCE [LARGE SCALE GENOMIC DNA]</scope>
    <source>
        <strain evidence="3 4">PWR1</strain>
    </source>
</reference>
<evidence type="ECO:0000259" key="2">
    <source>
        <dbReference type="Pfam" id="PF07811"/>
    </source>
</evidence>
<name>A0ABS4AWB9_9PROT</name>
<accession>A0ABS4AWB9</accession>
<protein>
    <submittedName>
        <fullName evidence="3">Pilus assembly protein</fullName>
    </submittedName>
</protein>
<sequence>MLPSAFQALASAIHRRLARRARAAAALEFGLTVPILGVALMGIADYANAIQHMTRLESAARSGAQIVWAQPATNATASATDKSAANAARNPDGEAAVRAFLTGWQEDTSADCETATTGAAVCIRAWTWCQCSGDAVDRANALRCTATCPGTETIRQYGSVTASRPFSPIVTAPVTRVVGNVELRIR</sequence>
<keyword evidence="1" id="KW-1133">Transmembrane helix</keyword>
<evidence type="ECO:0000313" key="3">
    <source>
        <dbReference type="EMBL" id="MBP0465665.1"/>
    </source>
</evidence>
<feature type="domain" description="TadE-like" evidence="2">
    <location>
        <begin position="24"/>
        <end position="64"/>
    </location>
</feature>
<dbReference type="InterPro" id="IPR012495">
    <property type="entry name" value="TadE-like_dom"/>
</dbReference>
<dbReference type="Pfam" id="PF07811">
    <property type="entry name" value="TadE"/>
    <property type="match status" value="1"/>
</dbReference>
<dbReference type="RefSeq" id="WP_209353051.1">
    <property type="nucleotide sequence ID" value="NZ_JAGIYZ010000017.1"/>
</dbReference>
<comment type="caution">
    <text evidence="3">The sequence shown here is derived from an EMBL/GenBank/DDBJ whole genome shotgun (WGS) entry which is preliminary data.</text>
</comment>